<organism evidence="4 5">
    <name type="scientific">Corynebacterium sanguinis</name>
    <dbReference type="NCBI Taxonomy" id="2594913"/>
    <lineage>
        <taxon>Bacteria</taxon>
        <taxon>Bacillati</taxon>
        <taxon>Actinomycetota</taxon>
        <taxon>Actinomycetes</taxon>
        <taxon>Mycobacteriales</taxon>
        <taxon>Corynebacteriaceae</taxon>
        <taxon>Corynebacterium</taxon>
    </lineage>
</organism>
<dbReference type="EMBL" id="RXIR01000018">
    <property type="protein sequence ID" value="TVS27655.1"/>
    <property type="molecule type" value="Genomic_DNA"/>
</dbReference>
<dbReference type="PANTHER" id="PTHR11364:SF27">
    <property type="entry name" value="SULFURTRANSFERASE"/>
    <property type="match status" value="1"/>
</dbReference>
<dbReference type="SMART" id="SM00450">
    <property type="entry name" value="RHOD"/>
    <property type="match status" value="2"/>
</dbReference>
<dbReference type="Gene3D" id="3.40.250.10">
    <property type="entry name" value="Rhodanese-like domain"/>
    <property type="match status" value="2"/>
</dbReference>
<dbReference type="InterPro" id="IPR045078">
    <property type="entry name" value="TST/MPST-like"/>
</dbReference>
<keyword evidence="2" id="KW-0677">Repeat</keyword>
<dbReference type="Pfam" id="PF00581">
    <property type="entry name" value="Rhodanese"/>
    <property type="match status" value="2"/>
</dbReference>
<protein>
    <submittedName>
        <fullName evidence="4">Sulfurtransferase</fullName>
    </submittedName>
</protein>
<evidence type="ECO:0000256" key="2">
    <source>
        <dbReference type="ARBA" id="ARBA00022737"/>
    </source>
</evidence>
<evidence type="ECO:0000313" key="5">
    <source>
        <dbReference type="Proteomes" id="UP000336646"/>
    </source>
</evidence>
<dbReference type="CDD" id="cd01448">
    <property type="entry name" value="TST_Repeat_1"/>
    <property type="match status" value="1"/>
</dbReference>
<comment type="caution">
    <text evidence="4">The sequence shown here is derived from an EMBL/GenBank/DDBJ whole genome shotgun (WGS) entry which is preliminary data.</text>
</comment>
<dbReference type="InterPro" id="IPR001763">
    <property type="entry name" value="Rhodanese-like_dom"/>
</dbReference>
<keyword evidence="1 4" id="KW-0808">Transferase</keyword>
<dbReference type="RefSeq" id="WP_144773423.1">
    <property type="nucleotide sequence ID" value="NZ_JBAHVH010000015.1"/>
</dbReference>
<gene>
    <name evidence="4" type="ORF">EKI59_08520</name>
</gene>
<dbReference type="SUPFAM" id="SSF52821">
    <property type="entry name" value="Rhodanese/Cell cycle control phosphatase"/>
    <property type="match status" value="2"/>
</dbReference>
<sequence>MTVFVSASELNERIRSGQKQTILAVLWDPVEGKAWSKFQSEHIPTAMFCDPAVTLAGMPGRESGRNPHPTLESLERFLAEWGIEQGRPVYIYDTGAGVFSARAWWTLRWLGVEDVFIVDGGFRAWDAADFDTVAGPGNVTVRASYTARPGSLPMVEIDQVRDFAGLLIDARDAARYEGRRELLDLKAGHIPGALNLPVGDLLDEQTRQVVGIDTIRDRFAQLGVTQNTAPEDVVVYSGSGNHSALLIAAMAHAGLPVASHYVAGWSQWSGDPTNPVARNL</sequence>
<dbReference type="PANTHER" id="PTHR11364">
    <property type="entry name" value="THIOSULFATE SULFERTANSFERASE"/>
    <property type="match status" value="1"/>
</dbReference>
<proteinExistence type="predicted"/>
<feature type="domain" description="Rhodanese" evidence="3">
    <location>
        <begin position="16"/>
        <end position="134"/>
    </location>
</feature>
<dbReference type="Proteomes" id="UP000336646">
    <property type="component" value="Unassembled WGS sequence"/>
</dbReference>
<reference evidence="4 5" key="1">
    <citation type="submission" date="2018-12" db="EMBL/GenBank/DDBJ databases">
        <title>Corynebacterium sanguinis sp. nov., a clinically-associated and environmental corynebacterium.</title>
        <authorList>
            <person name="Gonzales-Siles L."/>
            <person name="Jaen-Luchoro D."/>
            <person name="Cardew S."/>
            <person name="Inganas E."/>
            <person name="Ohlen M."/>
            <person name="Jensie-Markopolous S."/>
            <person name="Pinyeiro-Iglesias B."/>
            <person name="Molin K."/>
            <person name="Skovbjerg S."/>
            <person name="Svensson-Stadler L."/>
            <person name="Funke G."/>
            <person name="Moore E.R.B."/>
        </authorList>
    </citation>
    <scope>NUCLEOTIDE SEQUENCE [LARGE SCALE GENOMIC DNA]</scope>
    <source>
        <strain evidence="4 5">58734</strain>
    </source>
</reference>
<evidence type="ECO:0000313" key="4">
    <source>
        <dbReference type="EMBL" id="TVS27655.1"/>
    </source>
</evidence>
<dbReference type="GO" id="GO:0004792">
    <property type="term" value="F:thiosulfate-cyanide sulfurtransferase activity"/>
    <property type="evidence" value="ECO:0007669"/>
    <property type="project" value="TreeGrafter"/>
</dbReference>
<name>A0A6C1TVX2_9CORY</name>
<evidence type="ECO:0000259" key="3">
    <source>
        <dbReference type="PROSITE" id="PS50206"/>
    </source>
</evidence>
<feature type="domain" description="Rhodanese" evidence="3">
    <location>
        <begin position="161"/>
        <end position="277"/>
    </location>
</feature>
<dbReference type="OrthoDB" id="9770030at2"/>
<dbReference type="AlphaFoldDB" id="A0A6C1TVX2"/>
<accession>A0A6C1TVX2</accession>
<dbReference type="PROSITE" id="PS50206">
    <property type="entry name" value="RHODANESE_3"/>
    <property type="match status" value="2"/>
</dbReference>
<evidence type="ECO:0000256" key="1">
    <source>
        <dbReference type="ARBA" id="ARBA00022679"/>
    </source>
</evidence>
<dbReference type="InterPro" id="IPR036873">
    <property type="entry name" value="Rhodanese-like_dom_sf"/>
</dbReference>